<evidence type="ECO:0000259" key="4">
    <source>
        <dbReference type="Pfam" id="PF01683"/>
    </source>
</evidence>
<dbReference type="InterPro" id="IPR006149">
    <property type="entry name" value="EB_dom"/>
</dbReference>
<feature type="compositionally biased region" description="Low complexity" evidence="1">
    <location>
        <begin position="479"/>
        <end position="506"/>
    </location>
</feature>
<sequence length="870" mass="95081">MIAESRNGSKVSVNARKMFRWIIFLLTVASITQDSSGKNLLDACSEDGECPSDSKCTIRGCDGSICLCRGNLIPNLNYTKCVSFAEIGESCTGSKFCRPVSSRCDHVKGECTCQNGYSASSSNNKVIYCKQKPLLSTSTSFSLLKEPCDDNRQKCSPENHLECDKGVCVCSNGYKEASIDIINAYPFNVVQCVPVNFSIGIKIEENQCFSPAPVTPRPTPGQTSNAIPLPTTDQFSSEFVSTFDIPSLSTDFGQTSPSASLTSFPNLQPTPAITPSTYETQKYSSGVPELSSTDTLEESSAYLFSSAILPRSNAAGLVSETNLETQQTLHYTSISSPYTSFISDLLTSSESFTKTLSSVTVTNTDILSTSSPDISSSSQPTSTLVGSSEVIFSSFMSSSETPVQVESSFTMSSSKSNIITSMSSASFVTSVLPTSQKTSTVKSSMVTSPLIFSSEFVTPKSSIEETATLFTSSSEEFTKTIQPTPSQSSSSQNIKSSSVLTTTSISTPPPPTSTTARTTENSVVTTTANSVVTTGKFTASRSTTIATTKTTTSQQATRSVTPIGERCHIESVCPDNAICETRSKCDGNLACYCKEGYVSNENNEKCLKIQYLRGKCVSNNQCLGPNAACIGGLCACTEGYLSSSNNTRCRREMSWFVSFPLLGDRCMGFLSSCYNYDEQECKNERCVCKEGYRPLLEVERKLRHKEFSQCVKNDTLPDAFKENIHCTDMTASDYSDPYYSEGKRKIRVMQGAIIGGIMAFLVLILTAVGIILYIRYKKRTGDMNNDSGSEISFERQSSGRYSFKIPRPFATYDTTPADNLSFHNRSFKEDETHRLREDELKSLNGTLAKFYFDDIDYKPHEEYRPHENGK</sequence>
<dbReference type="PANTHER" id="PTHR39069:SF8">
    <property type="entry name" value="FI17111P1"/>
    <property type="match status" value="1"/>
</dbReference>
<protein>
    <recommendedName>
        <fullName evidence="4">EB domain-containing protein</fullName>
    </recommendedName>
</protein>
<feature type="compositionally biased region" description="Low complexity" evidence="1">
    <location>
        <begin position="513"/>
        <end position="522"/>
    </location>
</feature>
<proteinExistence type="predicted"/>
<keyword evidence="2" id="KW-0812">Transmembrane</keyword>
<dbReference type="EnsemblMetazoa" id="G26175.1">
    <property type="protein sequence ID" value="G26175.1:cds"/>
    <property type="gene ID" value="G26175"/>
</dbReference>
<keyword evidence="2" id="KW-1133">Transmembrane helix</keyword>
<evidence type="ECO:0000256" key="3">
    <source>
        <dbReference type="SAM" id="SignalP"/>
    </source>
</evidence>
<keyword evidence="2" id="KW-0472">Membrane</keyword>
<evidence type="ECO:0000256" key="1">
    <source>
        <dbReference type="SAM" id="MobiDB-lite"/>
    </source>
</evidence>
<keyword evidence="6" id="KW-1185">Reference proteome</keyword>
<dbReference type="Pfam" id="PF01683">
    <property type="entry name" value="EB"/>
    <property type="match status" value="1"/>
</dbReference>
<feature type="signal peptide" evidence="3">
    <location>
        <begin position="1"/>
        <end position="37"/>
    </location>
</feature>
<dbReference type="PANTHER" id="PTHR39069">
    <property type="entry name" value="ECDYSONE-INDUCIBLE GENE E1, ISOFORM A"/>
    <property type="match status" value="1"/>
</dbReference>
<feature type="chain" id="PRO_5036496781" description="EB domain-containing protein" evidence="3">
    <location>
        <begin position="38"/>
        <end position="870"/>
    </location>
</feature>
<dbReference type="Proteomes" id="UP000005408">
    <property type="component" value="Unassembled WGS sequence"/>
</dbReference>
<reference evidence="5" key="1">
    <citation type="submission" date="2022-08" db="UniProtKB">
        <authorList>
            <consortium name="EnsemblMetazoa"/>
        </authorList>
    </citation>
    <scope>IDENTIFICATION</scope>
    <source>
        <strain evidence="5">05x7-T-G4-1.051#20</strain>
    </source>
</reference>
<dbReference type="AlphaFoldDB" id="A0A8W8L2V2"/>
<keyword evidence="3" id="KW-0732">Signal</keyword>
<organism evidence="5 6">
    <name type="scientific">Magallana gigas</name>
    <name type="common">Pacific oyster</name>
    <name type="synonym">Crassostrea gigas</name>
    <dbReference type="NCBI Taxonomy" id="29159"/>
    <lineage>
        <taxon>Eukaryota</taxon>
        <taxon>Metazoa</taxon>
        <taxon>Spiralia</taxon>
        <taxon>Lophotrochozoa</taxon>
        <taxon>Mollusca</taxon>
        <taxon>Bivalvia</taxon>
        <taxon>Autobranchia</taxon>
        <taxon>Pteriomorphia</taxon>
        <taxon>Ostreida</taxon>
        <taxon>Ostreoidea</taxon>
        <taxon>Ostreidae</taxon>
        <taxon>Magallana</taxon>
    </lineage>
</organism>
<evidence type="ECO:0000313" key="5">
    <source>
        <dbReference type="EnsemblMetazoa" id="G26175.1:cds"/>
    </source>
</evidence>
<evidence type="ECO:0000313" key="6">
    <source>
        <dbReference type="Proteomes" id="UP000005408"/>
    </source>
</evidence>
<feature type="domain" description="EB" evidence="4">
    <location>
        <begin position="593"/>
        <end position="649"/>
    </location>
</feature>
<accession>A0A8W8L2V2</accession>
<feature type="region of interest" description="Disordered" evidence="1">
    <location>
        <begin position="473"/>
        <end position="522"/>
    </location>
</feature>
<name>A0A8W8L2V2_MAGGI</name>
<evidence type="ECO:0000256" key="2">
    <source>
        <dbReference type="SAM" id="Phobius"/>
    </source>
</evidence>
<feature type="transmembrane region" description="Helical" evidence="2">
    <location>
        <begin position="752"/>
        <end position="774"/>
    </location>
</feature>